<gene>
    <name evidence="1" type="ORF">T05_5268</name>
</gene>
<accession>A0A0V0U1A0</accession>
<name>A0A0V0U1A0_9BILA</name>
<sequence length="59" mass="6574">MGNKDRGQQMISIDRKNFLNLGKPGRRIFGIVFVVILPKKLYDDAILVGSSEMEANAAH</sequence>
<protein>
    <submittedName>
        <fullName evidence="1">Uncharacterized protein</fullName>
    </submittedName>
</protein>
<reference evidence="1 2" key="1">
    <citation type="submission" date="2015-01" db="EMBL/GenBank/DDBJ databases">
        <title>Evolution of Trichinella species and genotypes.</title>
        <authorList>
            <person name="Korhonen P.K."/>
            <person name="Edoardo P."/>
            <person name="Giuseppe L.R."/>
            <person name="Gasser R.B."/>
        </authorList>
    </citation>
    <scope>NUCLEOTIDE SEQUENCE [LARGE SCALE GENOMIC DNA]</scope>
    <source>
        <strain evidence="1">ISS417</strain>
    </source>
</reference>
<dbReference type="EMBL" id="JYDJ01000084">
    <property type="protein sequence ID" value="KRX44990.1"/>
    <property type="molecule type" value="Genomic_DNA"/>
</dbReference>
<keyword evidence="2" id="KW-1185">Reference proteome</keyword>
<comment type="caution">
    <text evidence="1">The sequence shown here is derived from an EMBL/GenBank/DDBJ whole genome shotgun (WGS) entry which is preliminary data.</text>
</comment>
<evidence type="ECO:0000313" key="1">
    <source>
        <dbReference type="EMBL" id="KRX44990.1"/>
    </source>
</evidence>
<evidence type="ECO:0000313" key="2">
    <source>
        <dbReference type="Proteomes" id="UP000055048"/>
    </source>
</evidence>
<organism evidence="1 2">
    <name type="scientific">Trichinella murrelli</name>
    <dbReference type="NCBI Taxonomy" id="144512"/>
    <lineage>
        <taxon>Eukaryota</taxon>
        <taxon>Metazoa</taxon>
        <taxon>Ecdysozoa</taxon>
        <taxon>Nematoda</taxon>
        <taxon>Enoplea</taxon>
        <taxon>Dorylaimia</taxon>
        <taxon>Trichinellida</taxon>
        <taxon>Trichinellidae</taxon>
        <taxon>Trichinella</taxon>
    </lineage>
</organism>
<dbReference type="Proteomes" id="UP000055048">
    <property type="component" value="Unassembled WGS sequence"/>
</dbReference>
<dbReference type="AlphaFoldDB" id="A0A0V0U1A0"/>
<proteinExistence type="predicted"/>